<keyword evidence="1" id="KW-0175">Coiled coil</keyword>
<evidence type="ECO:0000313" key="3">
    <source>
        <dbReference type="Proteomes" id="UP001187315"/>
    </source>
</evidence>
<dbReference type="AlphaFoldDB" id="A0AA88MYC7"/>
<feature type="coiled-coil region" evidence="1">
    <location>
        <begin position="122"/>
        <end position="171"/>
    </location>
</feature>
<protein>
    <submittedName>
        <fullName evidence="2">Uncharacterized protein</fullName>
    </submittedName>
</protein>
<comment type="caution">
    <text evidence="2">The sequence shown here is derived from an EMBL/GenBank/DDBJ whole genome shotgun (WGS) entry which is preliminary data.</text>
</comment>
<dbReference type="EMBL" id="JAVHJS010000010">
    <property type="protein sequence ID" value="KAK2845696.1"/>
    <property type="molecule type" value="Genomic_DNA"/>
</dbReference>
<keyword evidence="3" id="KW-1185">Reference proteome</keyword>
<accession>A0AA88MYC7</accession>
<dbReference type="Proteomes" id="UP001187315">
    <property type="component" value="Unassembled WGS sequence"/>
</dbReference>
<reference evidence="2" key="1">
    <citation type="submission" date="2023-08" db="EMBL/GenBank/DDBJ databases">
        <title>Pelteobagrus vachellii genome.</title>
        <authorList>
            <person name="Liu H."/>
        </authorList>
    </citation>
    <scope>NUCLEOTIDE SEQUENCE</scope>
    <source>
        <strain evidence="2">PRFRI_2022a</strain>
        <tissue evidence="2">Muscle</tissue>
    </source>
</reference>
<sequence length="578" mass="69197">MVRLSLGFFGTFNLFDKKRRQVQLRDMAHLEALRRERNEVEKDLELKKMELEKKKKEERKLVKQIELHKIEKRDSLYWIKIKWLIKRREERKELEMLRDLDLQLDLDLGRQRKVQKWSKIMEKKHQKAYRKILEERQELERLRDLDVQLYLKDLDMERQTHEQKRRDKLERKHQKVSWKERTKRKHRLAKLEDMEKRRDIKDLGHSLTYKDLDRELAAPKESFAQHHQEISKWDEYKAEINEGLRRDKMLLHVRPMHRELAIEREMAEVREMPMLENKLGDSNKQGNVTWMKIEENSQGVEESLQDIREHIEHEQMIETDEGQFLIQKTQKSEQKLVEKSREMMLEMGTVGELKRQISEIREKAMGRTEILTEKQTEIMIEQDKRQRKLLPELLSTMEKQREVDELELNNKILSEIQKEKEINNPKLEPKECERKEEMKNEMAKVIDKALLEKMEKTADRQDMNSELIKEIQIGGELQINKTEIEREKQQVQEEEHFWDPGDLPKSKEVSTENEEGFKIDEELQNRGEAFQGHHFHALEKRSTATSPLRCGSTGFAGWGEALASPTVVAVVSSGHVST</sequence>
<organism evidence="2 3">
    <name type="scientific">Tachysurus vachellii</name>
    <name type="common">Darkbarbel catfish</name>
    <name type="synonym">Pelteobagrus vachellii</name>
    <dbReference type="NCBI Taxonomy" id="175792"/>
    <lineage>
        <taxon>Eukaryota</taxon>
        <taxon>Metazoa</taxon>
        <taxon>Chordata</taxon>
        <taxon>Craniata</taxon>
        <taxon>Vertebrata</taxon>
        <taxon>Euteleostomi</taxon>
        <taxon>Actinopterygii</taxon>
        <taxon>Neopterygii</taxon>
        <taxon>Teleostei</taxon>
        <taxon>Ostariophysi</taxon>
        <taxon>Siluriformes</taxon>
        <taxon>Bagridae</taxon>
        <taxon>Tachysurus</taxon>
    </lineage>
</organism>
<evidence type="ECO:0000256" key="1">
    <source>
        <dbReference type="SAM" id="Coils"/>
    </source>
</evidence>
<feature type="coiled-coil region" evidence="1">
    <location>
        <begin position="30"/>
        <end position="71"/>
    </location>
</feature>
<proteinExistence type="predicted"/>
<name>A0AA88MYC7_TACVA</name>
<evidence type="ECO:0000313" key="2">
    <source>
        <dbReference type="EMBL" id="KAK2845696.1"/>
    </source>
</evidence>
<gene>
    <name evidence="2" type="ORF">Q7C36_010550</name>
</gene>